<dbReference type="eggNOG" id="COG1538">
    <property type="taxonomic scope" value="Bacteria"/>
</dbReference>
<keyword evidence="2" id="KW-0472">Membrane</keyword>
<dbReference type="PANTHER" id="PTHR30203">
    <property type="entry name" value="OUTER MEMBRANE CATION EFFLUX PROTEIN"/>
    <property type="match status" value="1"/>
</dbReference>
<keyword evidence="4" id="KW-1185">Reference proteome</keyword>
<dbReference type="Proteomes" id="UP000030341">
    <property type="component" value="Chromosome 1"/>
</dbReference>
<proteinExistence type="inferred from homology"/>
<keyword evidence="2" id="KW-0564">Palmitate</keyword>
<dbReference type="EMBL" id="CP009888">
    <property type="protein sequence ID" value="AIY65968.1"/>
    <property type="molecule type" value="Genomic_DNA"/>
</dbReference>
<evidence type="ECO:0000313" key="4">
    <source>
        <dbReference type="Proteomes" id="UP000030341"/>
    </source>
</evidence>
<dbReference type="PROSITE" id="PS51257">
    <property type="entry name" value="PROKAR_LIPOPROTEIN"/>
    <property type="match status" value="1"/>
</dbReference>
<comment type="similarity">
    <text evidence="1 2">Belongs to the outer membrane factor (OMF) (TC 1.B.17) family.</text>
</comment>
<dbReference type="KEGG" id="pseo:OM33_13170"/>
<dbReference type="RefSeq" id="WP_038642362.1">
    <property type="nucleotide sequence ID" value="NZ_CP009888.1"/>
</dbReference>
<keyword evidence="2" id="KW-0812">Transmembrane</keyword>
<comment type="subcellular location">
    <subcellularLocation>
        <location evidence="2">Cell outer membrane</location>
        <topology evidence="2">Lipid-anchor</topology>
    </subcellularLocation>
</comment>
<dbReference type="InterPro" id="IPR010131">
    <property type="entry name" value="MdtP/NodT-like"/>
</dbReference>
<dbReference type="OrthoDB" id="9770517at2"/>
<protein>
    <submittedName>
        <fullName evidence="3">RND transporter</fullName>
    </submittedName>
</protein>
<dbReference type="NCBIfam" id="TIGR01845">
    <property type="entry name" value="outer_NodT"/>
    <property type="match status" value="1"/>
</dbReference>
<keyword evidence="2" id="KW-0449">Lipoprotein</keyword>
<dbReference type="GO" id="GO:0015562">
    <property type="term" value="F:efflux transmembrane transporter activity"/>
    <property type="evidence" value="ECO:0007669"/>
    <property type="project" value="InterPro"/>
</dbReference>
<dbReference type="Gene3D" id="1.20.1600.10">
    <property type="entry name" value="Outer membrane efflux proteins (OEP)"/>
    <property type="match status" value="1"/>
</dbReference>
<evidence type="ECO:0000313" key="3">
    <source>
        <dbReference type="EMBL" id="AIY65968.1"/>
    </source>
</evidence>
<accession>A0A0A7EHE0</accession>
<dbReference type="InterPro" id="IPR003423">
    <property type="entry name" value="OMP_efflux"/>
</dbReference>
<reference evidence="3 4" key="1">
    <citation type="submission" date="2014-11" db="EMBL/GenBank/DDBJ databases">
        <title>Complete Genome Sequence of Pseudoalteromonas sp. Strain OCN003 Isolated from Kaneohe Bay, Oahu, Hawaii.</title>
        <authorList>
            <person name="Beurmann S."/>
            <person name="Videau P."/>
            <person name="Ushijima B."/>
            <person name="Smith A.M."/>
            <person name="Aeby G.S."/>
            <person name="Callahan S.M."/>
            <person name="Belcaid M."/>
        </authorList>
    </citation>
    <scope>NUCLEOTIDE SEQUENCE [LARGE SCALE GENOMIC DNA]</scope>
    <source>
        <strain evidence="3 4">OCN003</strain>
    </source>
</reference>
<name>A0A0A7EHE0_9GAMM</name>
<dbReference type="Gene3D" id="2.20.200.10">
    <property type="entry name" value="Outer membrane efflux proteins (OEP)"/>
    <property type="match status" value="1"/>
</dbReference>
<keyword evidence="2" id="KW-1134">Transmembrane beta strand</keyword>
<organism evidence="3 4">
    <name type="scientific">Pseudoalteromonas piratica</name>
    <dbReference type="NCBI Taxonomy" id="1348114"/>
    <lineage>
        <taxon>Bacteria</taxon>
        <taxon>Pseudomonadati</taxon>
        <taxon>Pseudomonadota</taxon>
        <taxon>Gammaproteobacteria</taxon>
        <taxon>Alteromonadales</taxon>
        <taxon>Pseudoalteromonadaceae</taxon>
        <taxon>Pseudoalteromonas</taxon>
    </lineage>
</organism>
<evidence type="ECO:0000256" key="2">
    <source>
        <dbReference type="RuleBase" id="RU362097"/>
    </source>
</evidence>
<evidence type="ECO:0000256" key="1">
    <source>
        <dbReference type="ARBA" id="ARBA00007613"/>
    </source>
</evidence>
<dbReference type="HOGENOM" id="CLU_012817_13_1_6"/>
<dbReference type="GO" id="GO:0009279">
    <property type="term" value="C:cell outer membrane"/>
    <property type="evidence" value="ECO:0007669"/>
    <property type="project" value="UniProtKB-SubCell"/>
</dbReference>
<sequence>MSNRLKSRLRLTFQIGLYTFLVGCNTTNTITTDYRADIATPSMWQAQDEYLAIRENWLSELEGTQVLSLIEKALINNRSLKQKALDIAVAKQQLVITGSDLWPTLDLSLNSNRRYMPSSDNYANGNGLDLNLSYEFDVWGKLSAKERNANLNVMALEAEYLSQKQTLVANVVKAWFAVIEANNQVALLNERLVLAQQNLDIIESGYRQGLNSALDVYLTRNEFNNEKSRLAAQQTTQIERIRELELLIGDYPAGLLSVTAELPLLQSDIPLGMPSELITRKPSLIASWYALLAKDAALAFAHKQRFPSLKLTGSVGPDSNEISDLLAGGNIAWSIAGSLTAPLFNAGRLKANEEKALLELNKQEISYLDNLYTAFQGVENGISKERNLQQRYDSTLLAADNAKLAETLSFEQYQKGLVSYTTVLDAQKRSFDAQSSLISIKNLLIANRVNLHVALGGDFKVINSKESANAVQ</sequence>
<dbReference type="Pfam" id="PF02321">
    <property type="entry name" value="OEP"/>
    <property type="match status" value="2"/>
</dbReference>
<dbReference type="STRING" id="1348114.OM33_13170"/>
<gene>
    <name evidence="3" type="ORF">OM33_13170</name>
</gene>
<dbReference type="SUPFAM" id="SSF56954">
    <property type="entry name" value="Outer membrane efflux proteins (OEP)"/>
    <property type="match status" value="1"/>
</dbReference>
<dbReference type="AlphaFoldDB" id="A0A0A7EHE0"/>